<keyword evidence="3" id="KW-1185">Reference proteome</keyword>
<dbReference type="EMBL" id="KZ826430">
    <property type="protein sequence ID" value="PYI00933.1"/>
    <property type="molecule type" value="Genomic_DNA"/>
</dbReference>
<organism evidence="2 3">
    <name type="scientific">Aspergillus sclerotiicarbonarius (strain CBS 121057 / IBT 28362)</name>
    <dbReference type="NCBI Taxonomy" id="1448318"/>
    <lineage>
        <taxon>Eukaryota</taxon>
        <taxon>Fungi</taxon>
        <taxon>Dikarya</taxon>
        <taxon>Ascomycota</taxon>
        <taxon>Pezizomycotina</taxon>
        <taxon>Eurotiomycetes</taxon>
        <taxon>Eurotiomycetidae</taxon>
        <taxon>Eurotiales</taxon>
        <taxon>Aspergillaceae</taxon>
        <taxon>Aspergillus</taxon>
        <taxon>Aspergillus subgen. Circumdati</taxon>
    </lineage>
</organism>
<sequence>MQYVRSISGSVSKTWNSINPATLSGAIDVIVIEQEDGPLLPPFIQESVLILG</sequence>
<dbReference type="InterPro" id="IPR007651">
    <property type="entry name" value="Lipin_N"/>
</dbReference>
<dbReference type="OrthoDB" id="4567at2759"/>
<protein>
    <recommendedName>
        <fullName evidence="1">Lipin N-terminal domain-containing protein</fullName>
    </recommendedName>
</protein>
<dbReference type="VEuPathDB" id="FungiDB:BO78DRAFT_401707"/>
<reference evidence="2 3" key="1">
    <citation type="submission" date="2018-02" db="EMBL/GenBank/DDBJ databases">
        <title>The genomes of Aspergillus section Nigri reveals drivers in fungal speciation.</title>
        <authorList>
            <consortium name="DOE Joint Genome Institute"/>
            <person name="Vesth T.C."/>
            <person name="Nybo J."/>
            <person name="Theobald S."/>
            <person name="Brandl J."/>
            <person name="Frisvad J.C."/>
            <person name="Nielsen K.F."/>
            <person name="Lyhne E.K."/>
            <person name="Kogle M.E."/>
            <person name="Kuo A."/>
            <person name="Riley R."/>
            <person name="Clum A."/>
            <person name="Nolan M."/>
            <person name="Lipzen A."/>
            <person name="Salamov A."/>
            <person name="Henrissat B."/>
            <person name="Wiebenga A."/>
            <person name="De vries R.P."/>
            <person name="Grigoriev I.V."/>
            <person name="Mortensen U.H."/>
            <person name="Andersen M.R."/>
            <person name="Baker S.E."/>
        </authorList>
    </citation>
    <scope>NUCLEOTIDE SEQUENCE [LARGE SCALE GENOMIC DNA]</scope>
    <source>
        <strain evidence="2 3">CBS 121057</strain>
    </source>
</reference>
<accession>A0A319F6N1</accession>
<dbReference type="Proteomes" id="UP000248423">
    <property type="component" value="Unassembled WGS sequence"/>
</dbReference>
<dbReference type="STRING" id="1448318.A0A319F6N1"/>
<dbReference type="Pfam" id="PF04571">
    <property type="entry name" value="Lipin_N"/>
    <property type="match status" value="1"/>
</dbReference>
<evidence type="ECO:0000313" key="2">
    <source>
        <dbReference type="EMBL" id="PYI00933.1"/>
    </source>
</evidence>
<evidence type="ECO:0000259" key="1">
    <source>
        <dbReference type="Pfam" id="PF04571"/>
    </source>
</evidence>
<name>A0A319F6N1_ASPSB</name>
<proteinExistence type="predicted"/>
<gene>
    <name evidence="2" type="ORF">BO78DRAFT_401707</name>
</gene>
<feature type="domain" description="Lipin N-terminal" evidence="1">
    <location>
        <begin position="1"/>
        <end position="39"/>
    </location>
</feature>
<dbReference type="AlphaFoldDB" id="A0A319F6N1"/>
<evidence type="ECO:0000313" key="3">
    <source>
        <dbReference type="Proteomes" id="UP000248423"/>
    </source>
</evidence>